<dbReference type="InterPro" id="IPR003439">
    <property type="entry name" value="ABC_transporter-like_ATP-bd"/>
</dbReference>
<organism evidence="8 9">
    <name type="scientific">Faecalimonas umbilicata</name>
    <dbReference type="NCBI Taxonomy" id="1912855"/>
    <lineage>
        <taxon>Bacteria</taxon>
        <taxon>Bacillati</taxon>
        <taxon>Bacillota</taxon>
        <taxon>Clostridia</taxon>
        <taxon>Lachnospirales</taxon>
        <taxon>Lachnospiraceae</taxon>
        <taxon>Faecalimonas</taxon>
    </lineage>
</organism>
<dbReference type="Proteomes" id="UP000294613">
    <property type="component" value="Unassembled WGS sequence"/>
</dbReference>
<dbReference type="GO" id="GO:0016887">
    <property type="term" value="F:ATP hydrolysis activity"/>
    <property type="evidence" value="ECO:0007669"/>
    <property type="project" value="InterPro"/>
</dbReference>
<keyword evidence="4 6" id="KW-0067">ATP-binding</keyword>
<dbReference type="Proteomes" id="UP000702954">
    <property type="component" value="Unassembled WGS sequence"/>
</dbReference>
<evidence type="ECO:0000256" key="1">
    <source>
        <dbReference type="ARBA" id="ARBA00005417"/>
    </source>
</evidence>
<name>A0A4R3J7H2_9FIRM</name>
<dbReference type="GO" id="GO:0005524">
    <property type="term" value="F:ATP binding"/>
    <property type="evidence" value="ECO:0007669"/>
    <property type="project" value="UniProtKB-KW"/>
</dbReference>
<reference evidence="6 10" key="1">
    <citation type="journal article" date="2018" name="Int. J. Syst. Evol. Microbiol.">
        <title>Draft Genome Sequence of Faecalimonas umbilicata JCM 30896T, an Acetate-Producing Bacterium Isolated from Human Feces.</title>
        <authorList>
            <person name="Sakamoto M."/>
            <person name="Ikeyama N."/>
            <person name="Yuki M."/>
            <person name="Ohkuma M."/>
        </authorList>
    </citation>
    <scope>NUCLEOTIDE SEQUENCE [LARGE SCALE GENOMIC DNA]</scope>
    <source>
        <strain evidence="6 10">EGH7</strain>
    </source>
</reference>
<evidence type="ECO:0000313" key="10">
    <source>
        <dbReference type="Proteomes" id="UP000702954"/>
    </source>
</evidence>
<dbReference type="Gene3D" id="3.40.50.300">
    <property type="entry name" value="P-loop containing nucleotide triphosphate hydrolases"/>
    <property type="match status" value="1"/>
</dbReference>
<keyword evidence="10" id="KW-1185">Reference proteome</keyword>
<dbReference type="InterPro" id="IPR003593">
    <property type="entry name" value="AAA+_ATPase"/>
</dbReference>
<feature type="domain" description="ABC transporter" evidence="5">
    <location>
        <begin position="3"/>
        <end position="242"/>
    </location>
</feature>
<evidence type="ECO:0000313" key="9">
    <source>
        <dbReference type="Proteomes" id="UP000294613"/>
    </source>
</evidence>
<dbReference type="FunFam" id="3.40.50.300:FF:000032">
    <property type="entry name" value="Export ABC transporter ATP-binding protein"/>
    <property type="match status" value="1"/>
</dbReference>
<evidence type="ECO:0000256" key="4">
    <source>
        <dbReference type="ARBA" id="ARBA00022840"/>
    </source>
</evidence>
<reference evidence="8 9" key="2">
    <citation type="submission" date="2019-03" db="EMBL/GenBank/DDBJ databases">
        <title>Genomic Encyclopedia of Type Strains, Phase IV (KMG-IV): sequencing the most valuable type-strain genomes for metagenomic binning, comparative biology and taxonomic classification.</title>
        <authorList>
            <person name="Goeker M."/>
        </authorList>
    </citation>
    <scope>NUCLEOTIDE SEQUENCE [LARGE SCALE GENOMIC DNA]</scope>
    <source>
        <strain evidence="8 9">DSM 103426</strain>
    </source>
</reference>
<dbReference type="GO" id="GO:0098796">
    <property type="term" value="C:membrane protein complex"/>
    <property type="evidence" value="ECO:0007669"/>
    <property type="project" value="UniProtKB-ARBA"/>
</dbReference>
<dbReference type="CDD" id="cd03255">
    <property type="entry name" value="ABC_MJ0796_LolCDE_FtsE"/>
    <property type="match status" value="1"/>
</dbReference>
<sequence length="253" mass="28108">MMLQVNHLFKSYQTGKVTYPVLKDVCFEVNKGEFVGIMGASGSGKTTMLNCISCFLPFDKGEIRLKGTQLSQLNEGQIAKVRNEQLGFVFQDFMLLDGLTVFENVCVPKVIKNEPYKPMEKKARELLKMFGIEHIADKFPAEISGGQKQRVAVARSLMNDPLLILADEPTGNLDSRSSEAVIQAFIEAKEQLGATTLMVTHDTFSASYCDRVIMMKDGSVHSELVNHGDRKAFLEDLLNVLRELNGGDDHDVA</sequence>
<accession>A0A4R3J7H2</accession>
<dbReference type="AlphaFoldDB" id="A0A4R3J7H2"/>
<evidence type="ECO:0000313" key="7">
    <source>
        <dbReference type="EMBL" id="GBU03714.1"/>
    </source>
</evidence>
<keyword evidence="2" id="KW-0813">Transport</keyword>
<protein>
    <submittedName>
        <fullName evidence="6">ABC transporter ATP-binding protein</fullName>
    </submittedName>
    <submittedName>
        <fullName evidence="8">ABC-type lipoprotein export system ATPase subunit</fullName>
    </submittedName>
</protein>
<dbReference type="PANTHER" id="PTHR42798:SF7">
    <property type="entry name" value="ALPHA-D-RIBOSE 1-METHYLPHOSPHONATE 5-TRIPHOSPHATE SYNTHASE SUBUNIT PHNL"/>
    <property type="match status" value="1"/>
</dbReference>
<dbReference type="InterPro" id="IPR017911">
    <property type="entry name" value="MacB-like_ATP-bd"/>
</dbReference>
<comment type="caution">
    <text evidence="8">The sequence shown here is derived from an EMBL/GenBank/DDBJ whole genome shotgun (WGS) entry which is preliminary data.</text>
</comment>
<dbReference type="EMBL" id="BHEO01000002">
    <property type="protein sequence ID" value="GBU03714.1"/>
    <property type="molecule type" value="Genomic_DNA"/>
</dbReference>
<dbReference type="SUPFAM" id="SSF52540">
    <property type="entry name" value="P-loop containing nucleoside triphosphate hydrolases"/>
    <property type="match status" value="1"/>
</dbReference>
<dbReference type="InterPro" id="IPR027417">
    <property type="entry name" value="P-loop_NTPase"/>
</dbReference>
<dbReference type="PROSITE" id="PS00211">
    <property type="entry name" value="ABC_TRANSPORTER_1"/>
    <property type="match status" value="1"/>
</dbReference>
<proteinExistence type="inferred from homology"/>
<evidence type="ECO:0000313" key="6">
    <source>
        <dbReference type="EMBL" id="GBU03484.1"/>
    </source>
</evidence>
<comment type="similarity">
    <text evidence="1">Belongs to the ABC transporter superfamily.</text>
</comment>
<dbReference type="InterPro" id="IPR017871">
    <property type="entry name" value="ABC_transporter-like_CS"/>
</dbReference>
<dbReference type="SMART" id="SM00382">
    <property type="entry name" value="AAA"/>
    <property type="match status" value="1"/>
</dbReference>
<evidence type="ECO:0000256" key="2">
    <source>
        <dbReference type="ARBA" id="ARBA00022448"/>
    </source>
</evidence>
<dbReference type="EMBL" id="SLZV01000040">
    <property type="protein sequence ID" value="TCS60836.1"/>
    <property type="molecule type" value="Genomic_DNA"/>
</dbReference>
<evidence type="ECO:0000256" key="3">
    <source>
        <dbReference type="ARBA" id="ARBA00022741"/>
    </source>
</evidence>
<dbReference type="GO" id="GO:0022857">
    <property type="term" value="F:transmembrane transporter activity"/>
    <property type="evidence" value="ECO:0007669"/>
    <property type="project" value="UniProtKB-ARBA"/>
</dbReference>
<dbReference type="EMBL" id="BHEO01000001">
    <property type="protein sequence ID" value="GBU03484.1"/>
    <property type="molecule type" value="Genomic_DNA"/>
</dbReference>
<evidence type="ECO:0000259" key="5">
    <source>
        <dbReference type="PROSITE" id="PS50893"/>
    </source>
</evidence>
<gene>
    <name evidence="8" type="ORF">EDD74_14024</name>
    <name evidence="6" type="ORF">FAEUMB_00250</name>
    <name evidence="7" type="ORF">FAEUMB_02550</name>
</gene>
<dbReference type="PANTHER" id="PTHR42798">
    <property type="entry name" value="LIPOPROTEIN-RELEASING SYSTEM ATP-BINDING PROTEIN LOLD"/>
    <property type="match status" value="1"/>
</dbReference>
<dbReference type="Pfam" id="PF00005">
    <property type="entry name" value="ABC_tran"/>
    <property type="match status" value="1"/>
</dbReference>
<keyword evidence="3" id="KW-0547">Nucleotide-binding</keyword>
<keyword evidence="8" id="KW-0449">Lipoprotein</keyword>
<evidence type="ECO:0000313" key="8">
    <source>
        <dbReference type="EMBL" id="TCS60836.1"/>
    </source>
</evidence>
<dbReference type="PROSITE" id="PS50893">
    <property type="entry name" value="ABC_TRANSPORTER_2"/>
    <property type="match status" value="1"/>
</dbReference>